<dbReference type="EMBL" id="LVHG01000106">
    <property type="protein sequence ID" value="OAK55065.1"/>
    <property type="molecule type" value="Genomic_DNA"/>
</dbReference>
<organism evidence="1 2">
    <name type="scientific">Variovorax paradoxus</name>
    <dbReference type="NCBI Taxonomy" id="34073"/>
    <lineage>
        <taxon>Bacteria</taxon>
        <taxon>Pseudomonadati</taxon>
        <taxon>Pseudomonadota</taxon>
        <taxon>Betaproteobacteria</taxon>
        <taxon>Burkholderiales</taxon>
        <taxon>Comamonadaceae</taxon>
        <taxon>Variovorax</taxon>
    </lineage>
</organism>
<accession>A0AA91I892</accession>
<gene>
    <name evidence="1" type="ORF">A3K87_04540</name>
</gene>
<evidence type="ECO:0000313" key="2">
    <source>
        <dbReference type="Proteomes" id="UP000077852"/>
    </source>
</evidence>
<name>A0AA91I892_VARPD</name>
<dbReference type="Proteomes" id="UP000077852">
    <property type="component" value="Unassembled WGS sequence"/>
</dbReference>
<proteinExistence type="predicted"/>
<dbReference type="AlphaFoldDB" id="A0AA91I892"/>
<reference evidence="1 2" key="1">
    <citation type="submission" date="2016-03" db="EMBL/GenBank/DDBJ databases">
        <title>Genome sequence of Variovorax paradoxus KB5.</title>
        <authorList>
            <person name="Jeong H."/>
            <person name="Hong C.E."/>
            <person name="Jo S.H."/>
            <person name="Park J.M."/>
        </authorList>
    </citation>
    <scope>NUCLEOTIDE SEQUENCE [LARGE SCALE GENOMIC DNA]</scope>
    <source>
        <strain evidence="1 2">KB5</strain>
    </source>
</reference>
<sequence>MSKMKTARQEWVEQFVYAVLEIEPRAAFDDHIEDAYEQYEKHSTEEPAEVVKRMFVGKRTQYILGVNTPAWMVPGAEVPPGWRHEDGAWRND</sequence>
<evidence type="ECO:0000313" key="1">
    <source>
        <dbReference type="EMBL" id="OAK55065.1"/>
    </source>
</evidence>
<comment type="caution">
    <text evidence="1">The sequence shown here is derived from an EMBL/GenBank/DDBJ whole genome shotgun (WGS) entry which is preliminary data.</text>
</comment>
<protein>
    <submittedName>
        <fullName evidence="1">Uncharacterized protein</fullName>
    </submittedName>
</protein>
<dbReference type="RefSeq" id="WP_081271665.1">
    <property type="nucleotide sequence ID" value="NZ_LVHG01000106.1"/>
</dbReference>